<protein>
    <recommendedName>
        <fullName evidence="5">Addiction module toxin RelE</fullName>
    </recommendedName>
</protein>
<reference evidence="3 4" key="1">
    <citation type="journal article" date="2016" name="Nat. Commun.">
        <title>Thousands of microbial genomes shed light on interconnected biogeochemical processes in an aquifer system.</title>
        <authorList>
            <person name="Anantharaman K."/>
            <person name="Brown C.T."/>
            <person name="Hug L.A."/>
            <person name="Sharon I."/>
            <person name="Castelle C.J."/>
            <person name="Probst A.J."/>
            <person name="Thomas B.C."/>
            <person name="Singh A."/>
            <person name="Wilkins M.J."/>
            <person name="Karaoz U."/>
            <person name="Brodie E.L."/>
            <person name="Williams K.H."/>
            <person name="Hubbard S.S."/>
            <person name="Banfield J.F."/>
        </authorList>
    </citation>
    <scope>NUCLEOTIDE SEQUENCE [LARGE SCALE GENOMIC DNA]</scope>
</reference>
<dbReference type="Proteomes" id="UP000178040">
    <property type="component" value="Unassembled WGS sequence"/>
</dbReference>
<comment type="similarity">
    <text evidence="1">Belongs to the RelE toxin family.</text>
</comment>
<dbReference type="InterPro" id="IPR035093">
    <property type="entry name" value="RelE/ParE_toxin_dom_sf"/>
</dbReference>
<gene>
    <name evidence="3" type="ORF">A3B40_04540</name>
</gene>
<evidence type="ECO:0000256" key="2">
    <source>
        <dbReference type="ARBA" id="ARBA00022649"/>
    </source>
</evidence>
<dbReference type="AlphaFoldDB" id="A0A1F7IJJ2"/>
<comment type="caution">
    <text evidence="3">The sequence shown here is derived from an EMBL/GenBank/DDBJ whole genome shotgun (WGS) entry which is preliminary data.</text>
</comment>
<evidence type="ECO:0008006" key="5">
    <source>
        <dbReference type="Google" id="ProtNLM"/>
    </source>
</evidence>
<dbReference type="PANTHER" id="PTHR35601">
    <property type="entry name" value="TOXIN RELE"/>
    <property type="match status" value="1"/>
</dbReference>
<dbReference type="Gene3D" id="3.30.2310.20">
    <property type="entry name" value="RelE-like"/>
    <property type="match status" value="1"/>
</dbReference>
<accession>A0A1F7IJJ2</accession>
<dbReference type="InterPro" id="IPR007712">
    <property type="entry name" value="RelE/ParE_toxin"/>
</dbReference>
<proteinExistence type="inferred from homology"/>
<keyword evidence="2" id="KW-1277">Toxin-antitoxin system</keyword>
<dbReference type="PANTHER" id="PTHR35601:SF1">
    <property type="entry name" value="TOXIN RELE"/>
    <property type="match status" value="1"/>
</dbReference>
<organism evidence="3 4">
    <name type="scientific">Candidatus Roizmanbacteria bacterium RIFCSPLOWO2_01_FULL_37_16</name>
    <dbReference type="NCBI Taxonomy" id="1802058"/>
    <lineage>
        <taxon>Bacteria</taxon>
        <taxon>Candidatus Roizmaniibacteriota</taxon>
    </lineage>
</organism>
<dbReference type="SUPFAM" id="SSF143011">
    <property type="entry name" value="RelE-like"/>
    <property type="match status" value="1"/>
</dbReference>
<evidence type="ECO:0000313" key="3">
    <source>
        <dbReference type="EMBL" id="OGK43527.1"/>
    </source>
</evidence>
<dbReference type="EMBL" id="MGAI01000048">
    <property type="protein sequence ID" value="OGK43527.1"/>
    <property type="molecule type" value="Genomic_DNA"/>
</dbReference>
<evidence type="ECO:0000313" key="4">
    <source>
        <dbReference type="Proteomes" id="UP000178040"/>
    </source>
</evidence>
<dbReference type="Pfam" id="PF05016">
    <property type="entry name" value="ParE_toxin"/>
    <property type="match status" value="1"/>
</dbReference>
<name>A0A1F7IJJ2_9BACT</name>
<evidence type="ECO:0000256" key="1">
    <source>
        <dbReference type="ARBA" id="ARBA00006226"/>
    </source>
</evidence>
<sequence>MSFNFRLIAAKNIYKSLSKIPLPWRERIVKAIDDLAYNPYRGEKLWREFIGKRKIRVWPYRIIYSVDEKRKIVYILDVGHRQGVYK</sequence>